<dbReference type="PANTHER" id="PTHR31236">
    <property type="entry name" value="BURP DOMAIN PROTEIN USPL1-LIKE"/>
    <property type="match status" value="1"/>
</dbReference>
<dbReference type="EMBL" id="JAVIJP010000006">
    <property type="protein sequence ID" value="KAL3651801.1"/>
    <property type="molecule type" value="Genomic_DNA"/>
</dbReference>
<dbReference type="PROSITE" id="PS51277">
    <property type="entry name" value="BURP"/>
    <property type="match status" value="1"/>
</dbReference>
<dbReference type="InterPro" id="IPR004873">
    <property type="entry name" value="BURP_dom"/>
</dbReference>
<accession>A0ABD3EBN6</accession>
<name>A0ABD3EBN6_9LAMI</name>
<proteinExistence type="predicted"/>
<feature type="chain" id="PRO_5044881908" description="BURP domain-containing protein" evidence="1">
    <location>
        <begin position="27"/>
        <end position="275"/>
    </location>
</feature>
<dbReference type="SMART" id="SM01045">
    <property type="entry name" value="BURP"/>
    <property type="match status" value="1"/>
</dbReference>
<evidence type="ECO:0000256" key="1">
    <source>
        <dbReference type="SAM" id="SignalP"/>
    </source>
</evidence>
<keyword evidence="4" id="KW-1185">Reference proteome</keyword>
<reference evidence="4" key="1">
    <citation type="journal article" date="2024" name="IScience">
        <title>Strigolactones Initiate the Formation of Haustorium-like Structures in Castilleja.</title>
        <authorList>
            <person name="Buerger M."/>
            <person name="Peterson D."/>
            <person name="Chory J."/>
        </authorList>
    </citation>
    <scope>NUCLEOTIDE SEQUENCE [LARGE SCALE GENOMIC DNA]</scope>
</reference>
<dbReference type="InterPro" id="IPR044816">
    <property type="entry name" value="BURP"/>
</dbReference>
<dbReference type="AlphaFoldDB" id="A0ABD3EBN6"/>
<organism evidence="3 4">
    <name type="scientific">Castilleja foliolosa</name>
    <dbReference type="NCBI Taxonomy" id="1961234"/>
    <lineage>
        <taxon>Eukaryota</taxon>
        <taxon>Viridiplantae</taxon>
        <taxon>Streptophyta</taxon>
        <taxon>Embryophyta</taxon>
        <taxon>Tracheophyta</taxon>
        <taxon>Spermatophyta</taxon>
        <taxon>Magnoliopsida</taxon>
        <taxon>eudicotyledons</taxon>
        <taxon>Gunneridae</taxon>
        <taxon>Pentapetalae</taxon>
        <taxon>asterids</taxon>
        <taxon>lamiids</taxon>
        <taxon>Lamiales</taxon>
        <taxon>Orobanchaceae</taxon>
        <taxon>Pedicularideae</taxon>
        <taxon>Castillejinae</taxon>
        <taxon>Castilleja</taxon>
    </lineage>
</organism>
<feature type="domain" description="BURP" evidence="2">
    <location>
        <begin position="56"/>
        <end position="275"/>
    </location>
</feature>
<evidence type="ECO:0000313" key="3">
    <source>
        <dbReference type="EMBL" id="KAL3651801.1"/>
    </source>
</evidence>
<feature type="signal peptide" evidence="1">
    <location>
        <begin position="1"/>
        <end position="26"/>
    </location>
</feature>
<comment type="caution">
    <text evidence="3">The sequence shown here is derived from an EMBL/GenBank/DDBJ whole genome shotgun (WGS) entry which is preliminary data.</text>
</comment>
<evidence type="ECO:0000259" key="2">
    <source>
        <dbReference type="PROSITE" id="PS51277"/>
    </source>
</evidence>
<dbReference type="Proteomes" id="UP001632038">
    <property type="component" value="Unassembled WGS sequence"/>
</dbReference>
<sequence length="275" mass="31100">MAFKVSPLFFLIFSVFFMQCLQVTEGHLIKKHGGPNHNPSGKNKSISENNPELTMFFHYNNLKVGTKLPFYFPTKDPSTSPHLLSKHESNSIPFTTSQFESVLEFFSFTETSKQALAMKTTLQHCEYPPNKDETKFCATSLESMLDSIRAIFGFNSKFKIITTKYLSNSISSIPLQDYTIIEPPTRISARKIMACHLLPYPYAVFYCHGQESDTKLYKVLLAAEDGGRVEAAAICHMDTTEWDPHHVAFRVLGTEPGGLPICHVFPMDNLVWVTL</sequence>
<keyword evidence="1" id="KW-0732">Signal</keyword>
<protein>
    <recommendedName>
        <fullName evidence="2">BURP domain-containing protein</fullName>
    </recommendedName>
</protein>
<dbReference type="Pfam" id="PF03181">
    <property type="entry name" value="BURP"/>
    <property type="match status" value="1"/>
</dbReference>
<evidence type="ECO:0000313" key="4">
    <source>
        <dbReference type="Proteomes" id="UP001632038"/>
    </source>
</evidence>
<gene>
    <name evidence="3" type="ORF">CASFOL_004803</name>
</gene>
<dbReference type="PANTHER" id="PTHR31236:SF41">
    <property type="entry name" value="BURP DOMAIN PROTEIN USPL1"/>
    <property type="match status" value="1"/>
</dbReference>